<gene>
    <name evidence="3" type="ORF">AFUS01_LOCUS15738</name>
</gene>
<name>A0A8J2JUF1_9HEXA</name>
<dbReference type="InterPro" id="IPR014840">
    <property type="entry name" value="HRD"/>
</dbReference>
<feature type="compositionally biased region" description="Polar residues" evidence="1">
    <location>
        <begin position="578"/>
        <end position="589"/>
    </location>
</feature>
<evidence type="ECO:0000256" key="1">
    <source>
        <dbReference type="SAM" id="MobiDB-lite"/>
    </source>
</evidence>
<feature type="region of interest" description="Disordered" evidence="1">
    <location>
        <begin position="450"/>
        <end position="470"/>
    </location>
</feature>
<sequence>MITSEVAERGRRVYGLTKMGLIFISLCLLGFFEKVPAKDAIVSNLQSDHHYLKISSSPSIFKEIHASPINITTQMMAGPPSDPHNKIPGVGTAKPKKEGKSYWFDLKLCESNDETYPEFSWLELITERKNKASKERLSEGQTLLNPYASDDEDELKAMAARFEAKYNGKPTKNVKRKVQAEDYIDRGAGYDESDSFIDNTDVYDEVVPADLETVRGGFYINQGSLDFREVEISDEEVAADETKKNEKTVPVTSVAASTNASVKQTIKRPSLIVSKKLSSLPSKIKSKDGSKKASNTIVKVSAQITKSDTNNGVSKKSPSVQDSSSTDSSSSGSSSSEDSSSSSESSSSGEEEEDEEEEKKSTKEVQKPTPLPQASDSSPPVKRLKTKNVPPNPNLAKNKILTSSPSTIVNNSKEIIVTTAAPSVKISPHPVPSISPISTLGLTITPGISSMKVPTPKSTPTGSSTNSSSALNLVRSNKIAKPSKQHRHSSKTKMNIPLIAQLNQAAAADLMQKVALATSIAAASAAQNPSSKLKAKAKVKNLTSAKNLSKHPSSSHHHSQPPKLKAKPKMSTGLPPTMQLTSNLSQSMSPFGRITQPPPLSAQTVEITKIKPAHSNSSPSASHINSSIKSLSNLGSGITVTEVKEKSNQGSTQHSLLSAAVASSNAITVSSSNLSNNNPRSRSPNVVSSSQASARLSQSLTITPSSLLNLSTSGAHSSGSGNLTTSSSSNAGNITLANINMMPPSSRGNVSLFGQQSPSSSKKSITPFNVNNILSQSELSTPTSSSSKDFFDPMNLASMAIAYNRAEFFFGRVSELIHPFCHTGKIQYPRNSVQCETFQAIVDNERHFRKTTLSAPSQS</sequence>
<dbReference type="AlphaFoldDB" id="A0A8J2JUF1"/>
<proteinExistence type="predicted"/>
<dbReference type="EMBL" id="CAJVCH010140816">
    <property type="protein sequence ID" value="CAG7726855.1"/>
    <property type="molecule type" value="Genomic_DNA"/>
</dbReference>
<feature type="region of interest" description="Disordered" evidence="1">
    <location>
        <begin position="747"/>
        <end position="767"/>
    </location>
</feature>
<keyword evidence="4" id="KW-1185">Reference proteome</keyword>
<reference evidence="3" key="1">
    <citation type="submission" date="2021-06" db="EMBL/GenBank/DDBJ databases">
        <authorList>
            <person name="Hodson N. C."/>
            <person name="Mongue J. A."/>
            <person name="Jaron S. K."/>
        </authorList>
    </citation>
    <scope>NUCLEOTIDE SEQUENCE</scope>
</reference>
<feature type="domain" description="Hpc2-related" evidence="2">
    <location>
        <begin position="175"/>
        <end position="226"/>
    </location>
</feature>
<evidence type="ECO:0000313" key="4">
    <source>
        <dbReference type="Proteomes" id="UP000708208"/>
    </source>
</evidence>
<feature type="region of interest" description="Disordered" evidence="1">
    <location>
        <begin position="308"/>
        <end position="400"/>
    </location>
</feature>
<organism evidence="3 4">
    <name type="scientific">Allacma fusca</name>
    <dbReference type="NCBI Taxonomy" id="39272"/>
    <lineage>
        <taxon>Eukaryota</taxon>
        <taxon>Metazoa</taxon>
        <taxon>Ecdysozoa</taxon>
        <taxon>Arthropoda</taxon>
        <taxon>Hexapoda</taxon>
        <taxon>Collembola</taxon>
        <taxon>Symphypleona</taxon>
        <taxon>Sminthuridae</taxon>
        <taxon>Allacma</taxon>
    </lineage>
</organism>
<feature type="compositionally biased region" description="Low complexity" evidence="1">
    <location>
        <begin position="314"/>
        <end position="348"/>
    </location>
</feature>
<dbReference type="PANTHER" id="PTHR21669">
    <property type="entry name" value="CAPZ-INTERACTING PROTEIN AND RELATED PROTEINS"/>
    <property type="match status" value="1"/>
</dbReference>
<dbReference type="PANTHER" id="PTHR21669:SF28">
    <property type="entry name" value="YEMANUCLEIN"/>
    <property type="match status" value="1"/>
</dbReference>
<feature type="region of interest" description="Disordered" evidence="1">
    <location>
        <begin position="670"/>
        <end position="692"/>
    </location>
</feature>
<protein>
    <recommendedName>
        <fullName evidence="2">Hpc2-related domain-containing protein</fullName>
    </recommendedName>
</protein>
<evidence type="ECO:0000259" key="2">
    <source>
        <dbReference type="Pfam" id="PF08729"/>
    </source>
</evidence>
<feature type="region of interest" description="Disordered" evidence="1">
    <location>
        <begin position="525"/>
        <end position="599"/>
    </location>
</feature>
<dbReference type="Pfam" id="PF08729">
    <property type="entry name" value="HUN"/>
    <property type="match status" value="1"/>
</dbReference>
<evidence type="ECO:0000313" key="3">
    <source>
        <dbReference type="EMBL" id="CAG7726855.1"/>
    </source>
</evidence>
<dbReference type="GO" id="GO:0006325">
    <property type="term" value="P:chromatin organization"/>
    <property type="evidence" value="ECO:0007669"/>
    <property type="project" value="TreeGrafter"/>
</dbReference>
<dbReference type="OrthoDB" id="68076at2759"/>
<dbReference type="GO" id="GO:0005634">
    <property type="term" value="C:nucleus"/>
    <property type="evidence" value="ECO:0007669"/>
    <property type="project" value="TreeGrafter"/>
</dbReference>
<feature type="compositionally biased region" description="Low complexity" evidence="1">
    <location>
        <begin position="454"/>
        <end position="469"/>
    </location>
</feature>
<dbReference type="Proteomes" id="UP000708208">
    <property type="component" value="Unassembled WGS sequence"/>
</dbReference>
<feature type="compositionally biased region" description="Basic residues" evidence="1">
    <location>
        <begin position="553"/>
        <end position="568"/>
    </location>
</feature>
<accession>A0A8J2JUF1</accession>
<comment type="caution">
    <text evidence="3">The sequence shown here is derived from an EMBL/GenBank/DDBJ whole genome shotgun (WGS) entry which is preliminary data.</text>
</comment>